<dbReference type="EMBL" id="JASBWT010000012">
    <property type="protein sequence ID" value="KAJ9099781.1"/>
    <property type="molecule type" value="Genomic_DNA"/>
</dbReference>
<protein>
    <submittedName>
        <fullName evidence="1">Uncharacterized protein</fullName>
    </submittedName>
</protein>
<evidence type="ECO:0000313" key="2">
    <source>
        <dbReference type="Proteomes" id="UP001227268"/>
    </source>
</evidence>
<sequence>MFSGAGSFAERLRAAAQAGVEQFDHAARTHAPDLQQLHLPPIPKISLPALPGGVTSPSGLSPGGVAGSPRRSGEFERTSSAGSVTGSGSALSSRLNSLVAGAGKARFPNSTSTGGGTGKGKGKEAGLTPSPRISNDSHTTQTTAMAGVPPPRTSTTPSSETIVTDPTMIPLPPSPELEPFVISTDGTTTPNTVNDNTPGLTRTSTPAPVPTISTTAEDLAADESSSSAATTKLTNNLSLFNTPRNPVASSSTSPSTAINVQKSASPPPPSPIPSSSHDLVIQDAPEPVKDKEDAIVDDDEGKSGKEEKQKEEEETVQPEVVDSVPIDGNSSDRANDKQERKIVVVQPSEAEEGFNNESPATTRSNETTTEILTANNANATRASEILREASPLLNAGIDDPDALEGWVKMVVGKIKVSDEEMKRLAGKLALQDSRIEELRETHRLESESSSKLVGNLRDQLAKAETTLSSQATQLLQLATTQAELQTAQARVREEEEKRGKAVALLKTVRGKLVKLEREREQVEKKQEEEAAERQRLAGEVERLKAERETVRVMQEKEVAAVKERYEKEMLAKRREWELEMITTKATHAKDMAAKSKHVNSLVESMQELNNAKRQQYEQLQARQEELETAVADKEMHEARERELALQAQEALERAQIAEEAVEELQSQLEAAGGRHSIDNNNNSGNDYPPMISAQEMSRILSDATAKSETKLAELRDQIAKLERERTESEEEQARQLRLRAQEVERLRSSVAERQAEYVQAVKSRESADGRAKELEGQVEELRVEVEGLKDALRESQAAQKQIGSGDDELKQELELLRDQIAGLNIQLEEARHVHTQLRSTNRTLREEMRRIQSSAQLLERQRNPGLGYWSASNTAGPSSGAGYSPSSHAGTPGRVTSPLMMTGGGGQSSPAMSFRESVDALRSEAGTPTNGPGPVAGAAAAAASPMSKPQQEEEEVNLEYLRNVILQFLEHKEMRPNLIRVLTVILRFTPQETRRLNAKIQA</sequence>
<evidence type="ECO:0000313" key="1">
    <source>
        <dbReference type="EMBL" id="KAJ9099781.1"/>
    </source>
</evidence>
<organism evidence="1 2">
    <name type="scientific">Naganishia friedmannii</name>
    <dbReference type="NCBI Taxonomy" id="89922"/>
    <lineage>
        <taxon>Eukaryota</taxon>
        <taxon>Fungi</taxon>
        <taxon>Dikarya</taxon>
        <taxon>Basidiomycota</taxon>
        <taxon>Agaricomycotina</taxon>
        <taxon>Tremellomycetes</taxon>
        <taxon>Filobasidiales</taxon>
        <taxon>Filobasidiaceae</taxon>
        <taxon>Naganishia</taxon>
    </lineage>
</organism>
<name>A0ACC2VLW7_9TREE</name>
<accession>A0ACC2VLW7</accession>
<proteinExistence type="predicted"/>
<dbReference type="Proteomes" id="UP001227268">
    <property type="component" value="Unassembled WGS sequence"/>
</dbReference>
<reference evidence="1" key="1">
    <citation type="submission" date="2023-04" db="EMBL/GenBank/DDBJ databases">
        <title>Draft Genome sequencing of Naganishia species isolated from polar environments using Oxford Nanopore Technology.</title>
        <authorList>
            <person name="Leo P."/>
            <person name="Venkateswaran K."/>
        </authorList>
    </citation>
    <scope>NUCLEOTIDE SEQUENCE</scope>
    <source>
        <strain evidence="1">MNA-CCFEE 5423</strain>
    </source>
</reference>
<comment type="caution">
    <text evidence="1">The sequence shown here is derived from an EMBL/GenBank/DDBJ whole genome shotgun (WGS) entry which is preliminary data.</text>
</comment>
<keyword evidence="2" id="KW-1185">Reference proteome</keyword>
<gene>
    <name evidence="1" type="ORF">QFC21_003779</name>
</gene>